<dbReference type="Proteomes" id="UP001558613">
    <property type="component" value="Unassembled WGS sequence"/>
</dbReference>
<sequence length="418" mass="47677">MSKACEETKHFHTDHSQPEFRNTDDWTVRWRYVLHKNIQEDPWNLPNSIKSLVNSLHRFVEDGRSQLLLALLKCTDTELQLRRDVIFCQSLVGALCALAEQLVNALNLRFNNNGEYEEDSKEVSRKWLEQIAAIGVLFNFQSTLSPHVREERFMLEDAKAALQDLEKVTVLFRPLENECLVPNTSVHYQVEGSRQAIRVTMFLDSCHFSELPTRLQNGGSLKLQSVLFTRGLERPEGVLSQDFVSMEEFQQRTNALSLEKVKSYYRKLRAFYLEKSNSDSNSTAMKIDQLLRPLNTLDDLCRLMQAYMNVKPGTAGQPSGVSVLVVSSELCNRLGACHITMCATGMQRCTLNVSLEQAVTLARNHGLMPRCLMQTMDIMRKQGTRVEISAKNLRVMDQMPLCAPRLFRLCLPPSDGDL</sequence>
<evidence type="ECO:0000256" key="1">
    <source>
        <dbReference type="ARBA" id="ARBA00022801"/>
    </source>
</evidence>
<proteinExistence type="predicted"/>
<dbReference type="EMBL" id="JAYMGO010000008">
    <property type="protein sequence ID" value="KAL1269880.1"/>
    <property type="molecule type" value="Genomic_DNA"/>
</dbReference>
<name>A0ABR3MZ13_9TELE</name>
<gene>
    <name evidence="3" type="ORF">QQF64_032169</name>
</gene>
<protein>
    <submittedName>
        <fullName evidence="3">Uncharacterized protein</fullName>
    </submittedName>
</protein>
<dbReference type="PANTHER" id="PTHR12187">
    <property type="entry name" value="AGAP000124-PA"/>
    <property type="match status" value="1"/>
</dbReference>
<reference evidence="3 4" key="1">
    <citation type="submission" date="2023-09" db="EMBL/GenBank/DDBJ databases">
        <authorList>
            <person name="Wang M."/>
        </authorList>
    </citation>
    <scope>NUCLEOTIDE SEQUENCE [LARGE SCALE GENOMIC DNA]</scope>
    <source>
        <strain evidence="3">GT-2023</strain>
        <tissue evidence="3">Liver</tissue>
    </source>
</reference>
<evidence type="ECO:0000256" key="2">
    <source>
        <dbReference type="ARBA" id="ARBA00023098"/>
    </source>
</evidence>
<keyword evidence="4" id="KW-1185">Reference proteome</keyword>
<comment type="caution">
    <text evidence="3">The sequence shown here is derived from an EMBL/GenBank/DDBJ whole genome shotgun (WGS) entry which is preliminary data.</text>
</comment>
<accession>A0ABR3MZ13</accession>
<evidence type="ECO:0000313" key="4">
    <source>
        <dbReference type="Proteomes" id="UP001558613"/>
    </source>
</evidence>
<keyword evidence="2" id="KW-0443">Lipid metabolism</keyword>
<dbReference type="InterPro" id="IPR039034">
    <property type="entry name" value="INPP4"/>
</dbReference>
<organism evidence="3 4">
    <name type="scientific">Cirrhinus molitorella</name>
    <name type="common">mud carp</name>
    <dbReference type="NCBI Taxonomy" id="172907"/>
    <lineage>
        <taxon>Eukaryota</taxon>
        <taxon>Metazoa</taxon>
        <taxon>Chordata</taxon>
        <taxon>Craniata</taxon>
        <taxon>Vertebrata</taxon>
        <taxon>Euteleostomi</taxon>
        <taxon>Actinopterygii</taxon>
        <taxon>Neopterygii</taxon>
        <taxon>Teleostei</taxon>
        <taxon>Ostariophysi</taxon>
        <taxon>Cypriniformes</taxon>
        <taxon>Cyprinidae</taxon>
        <taxon>Labeoninae</taxon>
        <taxon>Labeonini</taxon>
        <taxon>Cirrhinus</taxon>
    </lineage>
</organism>
<keyword evidence="1" id="KW-0378">Hydrolase</keyword>
<evidence type="ECO:0000313" key="3">
    <source>
        <dbReference type="EMBL" id="KAL1269880.1"/>
    </source>
</evidence>
<dbReference type="PANTHER" id="PTHR12187:SF11">
    <property type="entry name" value="PHOSPHATIDYLINOSITOL-3,4-BISPHOSPHATE 4-PHOSPHATASE"/>
    <property type="match status" value="1"/>
</dbReference>